<feature type="region of interest" description="Disordered" evidence="1">
    <location>
        <begin position="172"/>
        <end position="214"/>
    </location>
</feature>
<comment type="caution">
    <text evidence="2">The sequence shown here is derived from an EMBL/GenBank/DDBJ whole genome shotgun (WGS) entry which is preliminary data.</text>
</comment>
<keyword evidence="3" id="KW-1185">Reference proteome</keyword>
<evidence type="ECO:0000313" key="2">
    <source>
        <dbReference type="EMBL" id="PWR04711.1"/>
    </source>
</evidence>
<gene>
    <name evidence="2" type="ORF">DKT68_30720</name>
</gene>
<proteinExistence type="predicted"/>
<evidence type="ECO:0000256" key="1">
    <source>
        <dbReference type="SAM" id="MobiDB-lite"/>
    </source>
</evidence>
<feature type="compositionally biased region" description="Low complexity" evidence="1">
    <location>
        <begin position="88"/>
        <end position="99"/>
    </location>
</feature>
<evidence type="ECO:0000313" key="3">
    <source>
        <dbReference type="Proteomes" id="UP000245410"/>
    </source>
</evidence>
<dbReference type="Proteomes" id="UP000245410">
    <property type="component" value="Unassembled WGS sequence"/>
</dbReference>
<accession>A0A317CQ89</accession>
<organism evidence="2 3">
    <name type="scientific">Micromonospora acroterricola</name>
    <dbReference type="NCBI Taxonomy" id="2202421"/>
    <lineage>
        <taxon>Bacteria</taxon>
        <taxon>Bacillati</taxon>
        <taxon>Actinomycetota</taxon>
        <taxon>Actinomycetes</taxon>
        <taxon>Micromonosporales</taxon>
        <taxon>Micromonosporaceae</taxon>
        <taxon>Micromonospora</taxon>
    </lineage>
</organism>
<protein>
    <submittedName>
        <fullName evidence="2">Uncharacterized protein</fullName>
    </submittedName>
</protein>
<dbReference type="AlphaFoldDB" id="A0A317CQ89"/>
<dbReference type="EMBL" id="QGKR01000368">
    <property type="protein sequence ID" value="PWR04711.1"/>
    <property type="molecule type" value="Genomic_DNA"/>
</dbReference>
<reference evidence="2 3" key="1">
    <citation type="submission" date="2018-05" db="EMBL/GenBank/DDBJ databases">
        <title>Micromonospora atacamensis sp. nov., a novel actinobacteria isolated from high altitude Atacama Desert soil.</title>
        <authorList>
            <person name="Carro L."/>
            <person name="Golinska P."/>
            <person name="Klenk H.-P."/>
            <person name="Goodfellow M."/>
        </authorList>
    </citation>
    <scope>NUCLEOTIDE SEQUENCE [LARGE SCALE GENOMIC DNA]</scope>
    <source>
        <strain evidence="2 3">5R2A7</strain>
    </source>
</reference>
<feature type="region of interest" description="Disordered" evidence="1">
    <location>
        <begin position="25"/>
        <end position="158"/>
    </location>
</feature>
<feature type="compositionally biased region" description="Low complexity" evidence="1">
    <location>
        <begin position="172"/>
        <end position="186"/>
    </location>
</feature>
<name>A0A317CQ89_9ACTN</name>
<sequence>MATFKEYPPRSKLPLFVTRTRMVATPSATGPAVARSRNDVRSGQLIRKSVGRSVRPAASRPATEPHACTPKTGSAADDRTDCWYVRRPPAGSSAPPQSQVRSAPSTPRQVPAEVRSTPCGRRSTKKPFAVVPPSLMTSTSSCPDGRHGSPFRNTRPPRAMIVGSAAPTVTPAAAGAEAGPATAGVARTGRDSTAAARMPDPSRRFMTTPDDCGG</sequence>